<reference evidence="2 3" key="2">
    <citation type="submission" date="2018-11" db="EMBL/GenBank/DDBJ databases">
        <authorList>
            <consortium name="Pathogen Informatics"/>
        </authorList>
    </citation>
    <scope>NUCLEOTIDE SEQUENCE [LARGE SCALE GENOMIC DNA]</scope>
</reference>
<gene>
    <name evidence="2" type="ORF">TCNE_LOCUS10455</name>
</gene>
<dbReference type="WBParaSite" id="TCNE_0001045501-mRNA-1">
    <property type="protein sequence ID" value="TCNE_0001045501-mRNA-1"/>
    <property type="gene ID" value="TCNE_0001045501"/>
</dbReference>
<keyword evidence="1" id="KW-0812">Transmembrane</keyword>
<evidence type="ECO:0000313" key="4">
    <source>
        <dbReference type="WBParaSite" id="TCNE_0001045501-mRNA-1"/>
    </source>
</evidence>
<sequence>MNGWAGGDVALFLCGWVQSIAAWFGWLVACCGAAAVVAAAAFKHSHSGFFPSHKAAAACGLIWSSAQMHY</sequence>
<reference evidence="4" key="1">
    <citation type="submission" date="2016-06" db="UniProtKB">
        <authorList>
            <consortium name="WormBaseParasite"/>
        </authorList>
    </citation>
    <scope>IDENTIFICATION</scope>
</reference>
<keyword evidence="3" id="KW-1185">Reference proteome</keyword>
<keyword evidence="1" id="KW-1133">Transmembrane helix</keyword>
<dbReference type="EMBL" id="UYWY01020503">
    <property type="protein sequence ID" value="VDM41776.1"/>
    <property type="molecule type" value="Genomic_DNA"/>
</dbReference>
<evidence type="ECO:0000313" key="2">
    <source>
        <dbReference type="EMBL" id="VDM41776.1"/>
    </source>
</evidence>
<accession>A0A183UPN5</accession>
<name>A0A183UPN5_TOXCA</name>
<protein>
    <submittedName>
        <fullName evidence="4">Prepilin peptidase</fullName>
    </submittedName>
</protein>
<dbReference type="Proteomes" id="UP000050794">
    <property type="component" value="Unassembled WGS sequence"/>
</dbReference>
<organism evidence="3 4">
    <name type="scientific">Toxocara canis</name>
    <name type="common">Canine roundworm</name>
    <dbReference type="NCBI Taxonomy" id="6265"/>
    <lineage>
        <taxon>Eukaryota</taxon>
        <taxon>Metazoa</taxon>
        <taxon>Ecdysozoa</taxon>
        <taxon>Nematoda</taxon>
        <taxon>Chromadorea</taxon>
        <taxon>Rhabditida</taxon>
        <taxon>Spirurina</taxon>
        <taxon>Ascaridomorpha</taxon>
        <taxon>Ascaridoidea</taxon>
        <taxon>Toxocaridae</taxon>
        <taxon>Toxocara</taxon>
    </lineage>
</organism>
<evidence type="ECO:0000256" key="1">
    <source>
        <dbReference type="SAM" id="Phobius"/>
    </source>
</evidence>
<proteinExistence type="predicted"/>
<evidence type="ECO:0000313" key="3">
    <source>
        <dbReference type="Proteomes" id="UP000050794"/>
    </source>
</evidence>
<feature type="transmembrane region" description="Helical" evidence="1">
    <location>
        <begin position="20"/>
        <end position="42"/>
    </location>
</feature>
<dbReference type="AlphaFoldDB" id="A0A183UPN5"/>
<keyword evidence="1" id="KW-0472">Membrane</keyword>